<organism evidence="2 3">
    <name type="scientific">Oculimacula yallundae</name>
    <dbReference type="NCBI Taxonomy" id="86028"/>
    <lineage>
        <taxon>Eukaryota</taxon>
        <taxon>Fungi</taxon>
        <taxon>Dikarya</taxon>
        <taxon>Ascomycota</taxon>
        <taxon>Pezizomycotina</taxon>
        <taxon>Leotiomycetes</taxon>
        <taxon>Helotiales</taxon>
        <taxon>Ploettnerulaceae</taxon>
        <taxon>Oculimacula</taxon>
    </lineage>
</organism>
<protein>
    <submittedName>
        <fullName evidence="2">Uncharacterized protein</fullName>
    </submittedName>
</protein>
<evidence type="ECO:0000313" key="2">
    <source>
        <dbReference type="EMBL" id="KAL2067375.1"/>
    </source>
</evidence>
<evidence type="ECO:0000256" key="1">
    <source>
        <dbReference type="SAM" id="MobiDB-lite"/>
    </source>
</evidence>
<name>A0ABR4CC90_9HELO</name>
<accession>A0ABR4CC90</accession>
<sequence length="104" mass="12119">MYYMLTRAGFPLSIHQNYPSNKPTPQPRSQNFTESENHSRFSQLYTANFSPHPCTPSSNHYFASAVVTNPKHRHDERHVSIAHHPKSSLYPKMNPLTMIRPIEW</sequence>
<dbReference type="EMBL" id="JAZHXI010000010">
    <property type="protein sequence ID" value="KAL2067375.1"/>
    <property type="molecule type" value="Genomic_DNA"/>
</dbReference>
<keyword evidence="3" id="KW-1185">Reference proteome</keyword>
<comment type="caution">
    <text evidence="2">The sequence shown here is derived from an EMBL/GenBank/DDBJ whole genome shotgun (WGS) entry which is preliminary data.</text>
</comment>
<reference evidence="2 3" key="1">
    <citation type="journal article" date="2024" name="Commun. Biol.">
        <title>Comparative genomic analysis of thermophilic fungi reveals convergent evolutionary adaptations and gene losses.</title>
        <authorList>
            <person name="Steindorff A.S."/>
            <person name="Aguilar-Pontes M.V."/>
            <person name="Robinson A.J."/>
            <person name="Andreopoulos B."/>
            <person name="LaButti K."/>
            <person name="Kuo A."/>
            <person name="Mondo S."/>
            <person name="Riley R."/>
            <person name="Otillar R."/>
            <person name="Haridas S."/>
            <person name="Lipzen A."/>
            <person name="Grimwood J."/>
            <person name="Schmutz J."/>
            <person name="Clum A."/>
            <person name="Reid I.D."/>
            <person name="Moisan M.C."/>
            <person name="Butler G."/>
            <person name="Nguyen T.T.M."/>
            <person name="Dewar K."/>
            <person name="Conant G."/>
            <person name="Drula E."/>
            <person name="Henrissat B."/>
            <person name="Hansel C."/>
            <person name="Singer S."/>
            <person name="Hutchinson M.I."/>
            <person name="de Vries R.P."/>
            <person name="Natvig D.O."/>
            <person name="Powell A.J."/>
            <person name="Tsang A."/>
            <person name="Grigoriev I.V."/>
        </authorList>
    </citation>
    <scope>NUCLEOTIDE SEQUENCE [LARGE SCALE GENOMIC DNA]</scope>
    <source>
        <strain evidence="2 3">CBS 494.80</strain>
    </source>
</reference>
<feature type="compositionally biased region" description="Polar residues" evidence="1">
    <location>
        <begin position="14"/>
        <end position="37"/>
    </location>
</feature>
<feature type="region of interest" description="Disordered" evidence="1">
    <location>
        <begin position="13"/>
        <end position="37"/>
    </location>
</feature>
<gene>
    <name evidence="2" type="ORF">VTL71DRAFT_1800</name>
</gene>
<dbReference type="Proteomes" id="UP001595075">
    <property type="component" value="Unassembled WGS sequence"/>
</dbReference>
<proteinExistence type="predicted"/>
<evidence type="ECO:0000313" key="3">
    <source>
        <dbReference type="Proteomes" id="UP001595075"/>
    </source>
</evidence>